<dbReference type="GO" id="GO:0005886">
    <property type="term" value="C:plasma membrane"/>
    <property type="evidence" value="ECO:0007669"/>
    <property type="project" value="TreeGrafter"/>
</dbReference>
<dbReference type="HOGENOM" id="CLU_057101_8_0_0"/>
<feature type="transmembrane region" description="Helical" evidence="3">
    <location>
        <begin position="20"/>
        <end position="39"/>
    </location>
</feature>
<feature type="transmembrane region" description="Helical" evidence="3">
    <location>
        <begin position="46"/>
        <end position="66"/>
    </location>
</feature>
<dbReference type="PANTHER" id="PTHR30487:SF0">
    <property type="entry name" value="PREPILIN LEADER PEPTIDASE_N-METHYLTRANSFERASE-RELATED"/>
    <property type="match status" value="1"/>
</dbReference>
<gene>
    <name evidence="5" type="ORF">U14_04232</name>
</gene>
<feature type="transmembrane region" description="Helical" evidence="3">
    <location>
        <begin position="145"/>
        <end position="163"/>
    </location>
</feature>
<proteinExistence type="inferred from homology"/>
<dbReference type="PANTHER" id="PTHR30487">
    <property type="entry name" value="TYPE 4 PREPILIN-LIKE PROTEINS LEADER PEPTIDE-PROCESSING ENZYME"/>
    <property type="match status" value="1"/>
</dbReference>
<keyword evidence="3" id="KW-0472">Membrane</keyword>
<evidence type="ECO:0000256" key="1">
    <source>
        <dbReference type="ARBA" id="ARBA00005801"/>
    </source>
</evidence>
<dbReference type="Gene3D" id="1.20.120.1220">
    <property type="match status" value="1"/>
</dbReference>
<sequence length="178" mass="19357">MVEALTGVLFWYIVHRYSFTWAALAYTVFTALLIAISFIDLDHMIIPDVLSLPGIALGIAASFVIPRPWYDSLIGLFVGGGMIWIVGSLGELVFKKEAMGGGDVKLMAMIGAFLGWKMVLLTIFFASLIGAIIGIAMKLATGNEYIPFGPFLSVGALCALFFGENFLQWYLTFLIPSG</sequence>
<name>A0A0S6W061_9BACT</name>
<dbReference type="Proteomes" id="UP000030700">
    <property type="component" value="Unassembled WGS sequence"/>
</dbReference>
<dbReference type="PRINTS" id="PR00864">
    <property type="entry name" value="PREPILNPTASE"/>
</dbReference>
<evidence type="ECO:0000313" key="6">
    <source>
        <dbReference type="Proteomes" id="UP000030700"/>
    </source>
</evidence>
<organism evidence="5 6">
    <name type="scientific">Candidatus Moduliflexus flocculans</name>
    <dbReference type="NCBI Taxonomy" id="1499966"/>
    <lineage>
        <taxon>Bacteria</taxon>
        <taxon>Candidatus Moduliflexota</taxon>
        <taxon>Candidatus Moduliflexia</taxon>
        <taxon>Candidatus Moduliflexales</taxon>
        <taxon>Candidatus Moduliflexaceae</taxon>
    </lineage>
</organism>
<dbReference type="STRING" id="1499966.U14_04232"/>
<dbReference type="EMBL" id="DF820459">
    <property type="protein sequence ID" value="GAK52973.1"/>
    <property type="molecule type" value="Genomic_DNA"/>
</dbReference>
<keyword evidence="3" id="KW-0812">Transmembrane</keyword>
<keyword evidence="3" id="KW-1133">Transmembrane helix</keyword>
<feature type="domain" description="Prepilin type IV endopeptidase peptidase" evidence="4">
    <location>
        <begin position="28"/>
        <end position="135"/>
    </location>
</feature>
<dbReference type="GO" id="GO:0004190">
    <property type="term" value="F:aspartic-type endopeptidase activity"/>
    <property type="evidence" value="ECO:0007669"/>
    <property type="project" value="InterPro"/>
</dbReference>
<comment type="similarity">
    <text evidence="1 2">Belongs to the peptidase A24 family.</text>
</comment>
<dbReference type="AlphaFoldDB" id="A0A0S6W061"/>
<feature type="transmembrane region" description="Helical" evidence="3">
    <location>
        <begin position="106"/>
        <end position="133"/>
    </location>
</feature>
<evidence type="ECO:0000259" key="4">
    <source>
        <dbReference type="Pfam" id="PF01478"/>
    </source>
</evidence>
<keyword evidence="6" id="KW-1185">Reference proteome</keyword>
<dbReference type="InterPro" id="IPR050882">
    <property type="entry name" value="Prepilin_peptidase/N-MTase"/>
</dbReference>
<feature type="transmembrane region" description="Helical" evidence="3">
    <location>
        <begin position="72"/>
        <end position="94"/>
    </location>
</feature>
<evidence type="ECO:0000313" key="5">
    <source>
        <dbReference type="EMBL" id="GAK52973.1"/>
    </source>
</evidence>
<dbReference type="Pfam" id="PF01478">
    <property type="entry name" value="Peptidase_A24"/>
    <property type="match status" value="1"/>
</dbReference>
<accession>A0A0S6W061</accession>
<reference evidence="5 6" key="1">
    <citation type="journal article" date="2015" name="PeerJ">
        <title>First genomic representation of candidate bacterial phylum KSB3 points to enhanced environmental sensing as a trigger of wastewater bulking.</title>
        <authorList>
            <person name="Sekiguchi Y."/>
            <person name="Ohashi A."/>
            <person name="Parks D.H."/>
            <person name="Yamauchi T."/>
            <person name="Tyson G.W."/>
            <person name="Hugenholtz P."/>
        </authorList>
    </citation>
    <scope>NUCLEOTIDE SEQUENCE [LARGE SCALE GENOMIC DNA]</scope>
</reference>
<dbReference type="InterPro" id="IPR014032">
    <property type="entry name" value="Peptidase_A24A_bac"/>
</dbReference>
<dbReference type="InterPro" id="IPR000045">
    <property type="entry name" value="Prepilin_IV_endopep_pep"/>
</dbReference>
<evidence type="ECO:0000256" key="3">
    <source>
        <dbReference type="SAM" id="Phobius"/>
    </source>
</evidence>
<dbReference type="GO" id="GO:0006465">
    <property type="term" value="P:signal peptide processing"/>
    <property type="evidence" value="ECO:0007669"/>
    <property type="project" value="TreeGrafter"/>
</dbReference>
<protein>
    <submittedName>
        <fullName evidence="5">Peptidase A24A domain protein</fullName>
    </submittedName>
</protein>
<evidence type="ECO:0000256" key="2">
    <source>
        <dbReference type="RuleBase" id="RU003793"/>
    </source>
</evidence>